<dbReference type="EMBL" id="SLWX01000001">
    <property type="protein sequence ID" value="TCO78391.1"/>
    <property type="molecule type" value="Genomic_DNA"/>
</dbReference>
<proteinExistence type="predicted"/>
<reference evidence="1 2" key="1">
    <citation type="submission" date="2019-03" db="EMBL/GenBank/DDBJ databases">
        <title>Genomic Encyclopedia of Type Strains, Phase IV (KMG-IV): sequencing the most valuable type-strain genomes for metagenomic binning, comparative biology and taxonomic classification.</title>
        <authorList>
            <person name="Goeker M."/>
        </authorList>
    </citation>
    <scope>NUCLEOTIDE SEQUENCE [LARGE SCALE GENOMIC DNA]</scope>
    <source>
        <strain evidence="1 2">DSM 23344</strain>
    </source>
</reference>
<gene>
    <name evidence="1" type="ORF">EV688_101208</name>
</gene>
<accession>A0A4R2KV85</accession>
<comment type="caution">
    <text evidence="1">The sequence shown here is derived from an EMBL/GenBank/DDBJ whole genome shotgun (WGS) entry which is preliminary data.</text>
</comment>
<dbReference type="OrthoDB" id="4380123at2"/>
<keyword evidence="2" id="KW-1185">Reference proteome</keyword>
<dbReference type="PANTHER" id="PTHR17985:SF8">
    <property type="entry name" value="TRANSPORT AND GOLGI ORGANIZATION PROTEIN 2 HOMOLOG"/>
    <property type="match status" value="1"/>
</dbReference>
<dbReference type="PANTHER" id="PTHR17985">
    <property type="entry name" value="SER/THR-RICH PROTEIN T10 IN DGCR REGION"/>
    <property type="match status" value="1"/>
</dbReference>
<organism evidence="1 2">
    <name type="scientific">Chromatocurvus halotolerans</name>
    <dbReference type="NCBI Taxonomy" id="1132028"/>
    <lineage>
        <taxon>Bacteria</taxon>
        <taxon>Pseudomonadati</taxon>
        <taxon>Pseudomonadota</taxon>
        <taxon>Gammaproteobacteria</taxon>
        <taxon>Cellvibrionales</taxon>
        <taxon>Halieaceae</taxon>
        <taxon>Chromatocurvus</taxon>
    </lineage>
</organism>
<name>A0A4R2KV85_9GAMM</name>
<evidence type="ECO:0000313" key="1">
    <source>
        <dbReference type="EMBL" id="TCO78391.1"/>
    </source>
</evidence>
<sequence>MCLILVAHQVHPVYPLVIAANRDEFHARPTASSHFWQVPDGILAGRDLEAGGTWLGLGRRGQFAAVTNVSEAHEDGQWLSRGDLVQQFLTQEGSAVAFAAGIQGQKYRGFNLLLWDGKSLTYTSNRGSAPETLPPGIYGLANNSLGESRFKVQRGTEALAAAVTSARDDDALVDALFTLLSDRTVPTTAERRRVSGMSADMLRALGACFIVGEAYGTRASTLVLLTAGGGSMIERVYAPAGIAAGTSHHRVAFTPETADSTGA</sequence>
<dbReference type="RefSeq" id="WP_117316486.1">
    <property type="nucleotide sequence ID" value="NZ_QQSW01000006.1"/>
</dbReference>
<dbReference type="AlphaFoldDB" id="A0A4R2KV85"/>
<dbReference type="Proteomes" id="UP000294980">
    <property type="component" value="Unassembled WGS sequence"/>
</dbReference>
<dbReference type="InterPro" id="IPR008551">
    <property type="entry name" value="TANGO2"/>
</dbReference>
<dbReference type="Pfam" id="PF05742">
    <property type="entry name" value="TANGO2"/>
    <property type="match status" value="1"/>
</dbReference>
<protein>
    <submittedName>
        <fullName evidence="1">Uncharacterized protein with NRDE domain</fullName>
    </submittedName>
</protein>
<evidence type="ECO:0000313" key="2">
    <source>
        <dbReference type="Proteomes" id="UP000294980"/>
    </source>
</evidence>